<evidence type="ECO:0000313" key="2">
    <source>
        <dbReference type="EMBL" id="KAJ4961232.1"/>
    </source>
</evidence>
<evidence type="ECO:0000259" key="1">
    <source>
        <dbReference type="PROSITE" id="PS51186"/>
    </source>
</evidence>
<dbReference type="InterPro" id="IPR000182">
    <property type="entry name" value="GNAT_dom"/>
</dbReference>
<dbReference type="PANTHER" id="PTHR47876:SF2">
    <property type="entry name" value="GCN5-RELATED N-ACETYLTRANSFERASE 7, CHLOROPLASTIC"/>
    <property type="match status" value="1"/>
</dbReference>
<dbReference type="PROSITE" id="PS51186">
    <property type="entry name" value="GNAT"/>
    <property type="match status" value="1"/>
</dbReference>
<protein>
    <recommendedName>
        <fullName evidence="1">N-acetyltransferase domain-containing protein</fullName>
    </recommendedName>
</protein>
<sequence length="292" mass="33020">MALLCSTLPLSNPRWRSRASYRSCRTIPYFYNPRNNSSVFLPFLRTGGQSRSIISCQLFTPETITLDRFALDIAEALSEEELWASACLRIQSFHEFQPCYGIEDHKKYLAEREFEALKERIAGNRIGFKRVSCINATLPLSKTSGFSDDLRSTLKFSAKGEDRVVVGSLDLNQCLRLPDEITGKKPEGIDSDFARAYLSNVCVAKELHRNGVGYALIAKSKRVAEDWGITDMYVHVAVDNEPAKELYMKSGFIYENDEPAWQASLKYSAVPSLLQVQNIWSIILNHVTSRIS</sequence>
<evidence type="ECO:0000313" key="3">
    <source>
        <dbReference type="Proteomes" id="UP001141806"/>
    </source>
</evidence>
<dbReference type="Proteomes" id="UP001141806">
    <property type="component" value="Unassembled WGS sequence"/>
</dbReference>
<dbReference type="GO" id="GO:0016747">
    <property type="term" value="F:acyltransferase activity, transferring groups other than amino-acyl groups"/>
    <property type="evidence" value="ECO:0007669"/>
    <property type="project" value="InterPro"/>
</dbReference>
<dbReference type="AlphaFoldDB" id="A0A9Q0K389"/>
<dbReference type="Gene3D" id="3.40.630.30">
    <property type="match status" value="1"/>
</dbReference>
<dbReference type="SUPFAM" id="SSF55729">
    <property type="entry name" value="Acyl-CoA N-acyltransferases (Nat)"/>
    <property type="match status" value="1"/>
</dbReference>
<organism evidence="2 3">
    <name type="scientific">Protea cynaroides</name>
    <dbReference type="NCBI Taxonomy" id="273540"/>
    <lineage>
        <taxon>Eukaryota</taxon>
        <taxon>Viridiplantae</taxon>
        <taxon>Streptophyta</taxon>
        <taxon>Embryophyta</taxon>
        <taxon>Tracheophyta</taxon>
        <taxon>Spermatophyta</taxon>
        <taxon>Magnoliopsida</taxon>
        <taxon>Proteales</taxon>
        <taxon>Proteaceae</taxon>
        <taxon>Protea</taxon>
    </lineage>
</organism>
<dbReference type="InterPro" id="IPR016181">
    <property type="entry name" value="Acyl_CoA_acyltransferase"/>
</dbReference>
<proteinExistence type="predicted"/>
<dbReference type="GO" id="GO:0009507">
    <property type="term" value="C:chloroplast"/>
    <property type="evidence" value="ECO:0007669"/>
    <property type="project" value="TreeGrafter"/>
</dbReference>
<dbReference type="EMBL" id="JAMYWD010000009">
    <property type="protein sequence ID" value="KAJ4961232.1"/>
    <property type="molecule type" value="Genomic_DNA"/>
</dbReference>
<name>A0A9Q0K389_9MAGN</name>
<gene>
    <name evidence="2" type="ORF">NE237_021142</name>
</gene>
<dbReference type="Pfam" id="PF00583">
    <property type="entry name" value="Acetyltransf_1"/>
    <property type="match status" value="1"/>
</dbReference>
<dbReference type="PANTHER" id="PTHR47876">
    <property type="entry name" value="OS08G0260000 PROTEIN"/>
    <property type="match status" value="1"/>
</dbReference>
<reference evidence="2" key="1">
    <citation type="journal article" date="2023" name="Plant J.">
        <title>The genome of the king protea, Protea cynaroides.</title>
        <authorList>
            <person name="Chang J."/>
            <person name="Duong T.A."/>
            <person name="Schoeman C."/>
            <person name="Ma X."/>
            <person name="Roodt D."/>
            <person name="Barker N."/>
            <person name="Li Z."/>
            <person name="Van de Peer Y."/>
            <person name="Mizrachi E."/>
        </authorList>
    </citation>
    <scope>NUCLEOTIDE SEQUENCE</scope>
    <source>
        <tissue evidence="2">Young leaves</tissue>
    </source>
</reference>
<keyword evidence="3" id="KW-1185">Reference proteome</keyword>
<dbReference type="OrthoDB" id="41532at2759"/>
<dbReference type="CDD" id="cd04301">
    <property type="entry name" value="NAT_SF"/>
    <property type="match status" value="1"/>
</dbReference>
<accession>A0A9Q0K389</accession>
<feature type="domain" description="N-acetyltransferase" evidence="1">
    <location>
        <begin position="106"/>
        <end position="277"/>
    </location>
</feature>
<comment type="caution">
    <text evidence="2">The sequence shown here is derived from an EMBL/GenBank/DDBJ whole genome shotgun (WGS) entry which is preliminary data.</text>
</comment>